<dbReference type="OrthoDB" id="1470350at2759"/>
<dbReference type="GO" id="GO:0005506">
    <property type="term" value="F:iron ion binding"/>
    <property type="evidence" value="ECO:0007669"/>
    <property type="project" value="InterPro"/>
</dbReference>
<evidence type="ECO:0000256" key="4">
    <source>
        <dbReference type="ARBA" id="ARBA00022723"/>
    </source>
</evidence>
<dbReference type="RefSeq" id="XP_040777360.1">
    <property type="nucleotide sequence ID" value="XM_040921464.1"/>
</dbReference>
<dbReference type="InterPro" id="IPR001128">
    <property type="entry name" value="Cyt_P450"/>
</dbReference>
<dbReference type="GO" id="GO:0004497">
    <property type="term" value="F:monooxygenase activity"/>
    <property type="evidence" value="ECO:0007669"/>
    <property type="project" value="UniProtKB-KW"/>
</dbReference>
<dbReference type="Pfam" id="PF00067">
    <property type="entry name" value="p450"/>
    <property type="match status" value="1"/>
</dbReference>
<protein>
    <submittedName>
        <fullName evidence="10">Cytochrome P450</fullName>
    </submittedName>
</protein>
<dbReference type="PRINTS" id="PR00385">
    <property type="entry name" value="P450"/>
</dbReference>
<dbReference type="GeneID" id="63838593"/>
<organism evidence="10 11">
    <name type="scientific">Cryphonectria parasitica (strain ATCC 38755 / EP155)</name>
    <dbReference type="NCBI Taxonomy" id="660469"/>
    <lineage>
        <taxon>Eukaryota</taxon>
        <taxon>Fungi</taxon>
        <taxon>Dikarya</taxon>
        <taxon>Ascomycota</taxon>
        <taxon>Pezizomycotina</taxon>
        <taxon>Sordariomycetes</taxon>
        <taxon>Sordariomycetidae</taxon>
        <taxon>Diaporthales</taxon>
        <taxon>Cryphonectriaceae</taxon>
        <taxon>Cryphonectria-Endothia species complex</taxon>
        <taxon>Cryphonectria</taxon>
    </lineage>
</organism>
<feature type="binding site" description="axial binding residue" evidence="7">
    <location>
        <position position="439"/>
    </location>
    <ligand>
        <name>heme</name>
        <dbReference type="ChEBI" id="CHEBI:30413"/>
    </ligand>
    <ligandPart>
        <name>Fe</name>
        <dbReference type="ChEBI" id="CHEBI:18248"/>
    </ligandPart>
</feature>
<sequence>MDSHNILTTFWYIVGAWWLLFATAIALFIHQWIRVEHHPLSRLPGTWISKWSNIPAWIELVKGRQPVYIHSLFEKYGPVVRIGPNQVCFCDMASLNQIYNVEEKFVKSYLHEAFVGSPAPNVFSTAEVEVHRRHRKLLEPVLSESAVAQLYPSVKSKIDLAIQRIGEETRREGSSDIYKWWTLTAADVSGELTLGQSLGILENGKKDEFIEELQDGSILTLARVILPFIIPIAEYISLGPVTRACTARKKTYQRSQEILFKHRDAAKADPSSLPPSLFARFLAEQDQENLDPLEVVSNAVTFLANGTDTTAGTLTYLVWSVCRHPEVRVQLSEELDELPEGFDDRHLRRLTYLNQVIEETLRLYPAVAGGLLRTTPPEGAQIGGYWIPGGTTVSCQAYSMHRDPKIFPNPFVFYPERWTEPSTEMRMAMMAWGGGARTCLGIHLARMELRLGAALFFRAFPQARISDTAGMADGDMEPEMISFTTPRGHKCLMECK</sequence>
<dbReference type="PANTHER" id="PTHR24305">
    <property type="entry name" value="CYTOCHROME P450"/>
    <property type="match status" value="1"/>
</dbReference>
<evidence type="ECO:0000256" key="5">
    <source>
        <dbReference type="ARBA" id="ARBA00023002"/>
    </source>
</evidence>
<dbReference type="PROSITE" id="PS00086">
    <property type="entry name" value="CYTOCHROME_P450"/>
    <property type="match status" value="1"/>
</dbReference>
<comment type="caution">
    <text evidence="10">The sequence shown here is derived from an EMBL/GenBank/DDBJ whole genome shotgun (WGS) entry which is preliminary data.</text>
</comment>
<evidence type="ECO:0000256" key="7">
    <source>
        <dbReference type="PIRSR" id="PIRSR602401-1"/>
    </source>
</evidence>
<dbReference type="PANTHER" id="PTHR24305:SF96">
    <property type="entry name" value="CYTOCHROME P450 MONOOXYGENASE STCB-RELATED"/>
    <property type="match status" value="1"/>
</dbReference>
<dbReference type="InterPro" id="IPR017972">
    <property type="entry name" value="Cyt_P450_CS"/>
</dbReference>
<keyword evidence="9" id="KW-0472">Membrane</keyword>
<evidence type="ECO:0000256" key="8">
    <source>
        <dbReference type="RuleBase" id="RU000461"/>
    </source>
</evidence>
<dbReference type="Proteomes" id="UP000803844">
    <property type="component" value="Unassembled WGS sequence"/>
</dbReference>
<keyword evidence="8" id="KW-0503">Monooxygenase</keyword>
<keyword evidence="4 7" id="KW-0479">Metal-binding</keyword>
<dbReference type="InterPro" id="IPR036396">
    <property type="entry name" value="Cyt_P450_sf"/>
</dbReference>
<accession>A0A9P5CPE7</accession>
<dbReference type="InterPro" id="IPR002401">
    <property type="entry name" value="Cyt_P450_E_grp-I"/>
</dbReference>
<dbReference type="InterPro" id="IPR050121">
    <property type="entry name" value="Cytochrome_P450_monoxygenase"/>
</dbReference>
<evidence type="ECO:0000256" key="9">
    <source>
        <dbReference type="SAM" id="Phobius"/>
    </source>
</evidence>
<dbReference type="AlphaFoldDB" id="A0A9P5CPE7"/>
<evidence type="ECO:0000256" key="3">
    <source>
        <dbReference type="ARBA" id="ARBA00022617"/>
    </source>
</evidence>
<keyword evidence="5 8" id="KW-0560">Oxidoreductase</keyword>
<dbReference type="SUPFAM" id="SSF48264">
    <property type="entry name" value="Cytochrome P450"/>
    <property type="match status" value="1"/>
</dbReference>
<dbReference type="GO" id="GO:0020037">
    <property type="term" value="F:heme binding"/>
    <property type="evidence" value="ECO:0007669"/>
    <property type="project" value="InterPro"/>
</dbReference>
<evidence type="ECO:0000313" key="11">
    <source>
        <dbReference type="Proteomes" id="UP000803844"/>
    </source>
</evidence>
<keyword evidence="9" id="KW-0812">Transmembrane</keyword>
<evidence type="ECO:0000256" key="2">
    <source>
        <dbReference type="ARBA" id="ARBA00010617"/>
    </source>
</evidence>
<evidence type="ECO:0000313" key="10">
    <source>
        <dbReference type="EMBL" id="KAF3766399.1"/>
    </source>
</evidence>
<dbReference type="GO" id="GO:0016705">
    <property type="term" value="F:oxidoreductase activity, acting on paired donors, with incorporation or reduction of molecular oxygen"/>
    <property type="evidence" value="ECO:0007669"/>
    <property type="project" value="InterPro"/>
</dbReference>
<evidence type="ECO:0000256" key="1">
    <source>
        <dbReference type="ARBA" id="ARBA00001971"/>
    </source>
</evidence>
<keyword evidence="6 7" id="KW-0408">Iron</keyword>
<dbReference type="PRINTS" id="PR00463">
    <property type="entry name" value="EP450I"/>
</dbReference>
<gene>
    <name evidence="10" type="ORF">M406DRAFT_339630</name>
</gene>
<evidence type="ECO:0000256" key="6">
    <source>
        <dbReference type="ARBA" id="ARBA00023004"/>
    </source>
</evidence>
<dbReference type="Gene3D" id="1.10.630.10">
    <property type="entry name" value="Cytochrome P450"/>
    <property type="match status" value="1"/>
</dbReference>
<keyword evidence="9" id="KW-1133">Transmembrane helix</keyword>
<comment type="cofactor">
    <cofactor evidence="1 7">
        <name>heme</name>
        <dbReference type="ChEBI" id="CHEBI:30413"/>
    </cofactor>
</comment>
<comment type="similarity">
    <text evidence="2 8">Belongs to the cytochrome P450 family.</text>
</comment>
<proteinExistence type="inferred from homology"/>
<keyword evidence="3 7" id="KW-0349">Heme</keyword>
<name>A0A9P5CPE7_CRYP1</name>
<reference evidence="10" key="1">
    <citation type="journal article" date="2020" name="Phytopathology">
        <title>Genome sequence of the chestnut blight fungus Cryphonectria parasitica EP155: A fundamental resource for an archetypical invasive plant pathogen.</title>
        <authorList>
            <person name="Crouch J.A."/>
            <person name="Dawe A."/>
            <person name="Aerts A."/>
            <person name="Barry K."/>
            <person name="Churchill A.C.L."/>
            <person name="Grimwood J."/>
            <person name="Hillman B."/>
            <person name="Milgroom M.G."/>
            <person name="Pangilinan J."/>
            <person name="Smith M."/>
            <person name="Salamov A."/>
            <person name="Schmutz J."/>
            <person name="Yadav J."/>
            <person name="Grigoriev I.V."/>
            <person name="Nuss D."/>
        </authorList>
    </citation>
    <scope>NUCLEOTIDE SEQUENCE</scope>
    <source>
        <strain evidence="10">EP155</strain>
    </source>
</reference>
<feature type="transmembrane region" description="Helical" evidence="9">
    <location>
        <begin position="12"/>
        <end position="33"/>
    </location>
</feature>
<keyword evidence="11" id="KW-1185">Reference proteome</keyword>
<dbReference type="EMBL" id="MU032347">
    <property type="protein sequence ID" value="KAF3766399.1"/>
    <property type="molecule type" value="Genomic_DNA"/>
</dbReference>